<dbReference type="Proteomes" id="UP000665561">
    <property type="component" value="Unassembled WGS sequence"/>
</dbReference>
<accession>A0ABW9XSK3</accession>
<name>A0ABW9XSK3_9BACL</name>
<protein>
    <submittedName>
        <fullName evidence="1">HAD-IIB family hydrolase</fullName>
    </submittedName>
</protein>
<dbReference type="InterPro" id="IPR006379">
    <property type="entry name" value="HAD-SF_hydro_IIB"/>
</dbReference>
<sequence length="268" mass="28959">MTVHESTRRKLFLSDIDGTLMNSRKQVRAEDIEAVREAHRQGVVIALASGRMHAEIVQVIELLGVPCYAICQNGADLVGLDGNVLRSFRYEADLALSVQAFTDEEGLVPVICSAEGNFVADLNPRAVQVGKRFLTPLRERRQLAADIADGMPVTKFSVYGEVPALQAMLERLRERFGGRITASFSDPDGVDVMPGRVDKGAAAEALMALLGIGPADTACIGDSFNDLAMFRACAHSVAMSHSPQEVRRAAAHAADTVALALREWLAEE</sequence>
<dbReference type="Pfam" id="PF08282">
    <property type="entry name" value="Hydrolase_3"/>
    <property type="match status" value="1"/>
</dbReference>
<dbReference type="RefSeq" id="WP_161744461.1">
    <property type="nucleotide sequence ID" value="NZ_JAAAMV010000013.1"/>
</dbReference>
<dbReference type="GO" id="GO:0016787">
    <property type="term" value="F:hydrolase activity"/>
    <property type="evidence" value="ECO:0007669"/>
    <property type="project" value="UniProtKB-KW"/>
</dbReference>
<keyword evidence="2" id="KW-1185">Reference proteome</keyword>
<dbReference type="Gene3D" id="3.40.50.1000">
    <property type="entry name" value="HAD superfamily/HAD-like"/>
    <property type="match status" value="1"/>
</dbReference>
<dbReference type="InterPro" id="IPR023214">
    <property type="entry name" value="HAD_sf"/>
</dbReference>
<dbReference type="Gene3D" id="3.30.1240.10">
    <property type="match status" value="1"/>
</dbReference>
<dbReference type="EMBL" id="JAAAMV010000013">
    <property type="protein sequence ID" value="NBD25651.1"/>
    <property type="molecule type" value="Genomic_DNA"/>
</dbReference>
<dbReference type="SUPFAM" id="SSF56784">
    <property type="entry name" value="HAD-like"/>
    <property type="match status" value="1"/>
</dbReference>
<reference evidence="1 2" key="1">
    <citation type="submission" date="2020-01" db="EMBL/GenBank/DDBJ databases">
        <title>Paenibacillus soybeanensis sp. nov. isolated from the nodules of soybean (Glycine max(L.) Merr).</title>
        <authorList>
            <person name="Wang H."/>
        </authorList>
    </citation>
    <scope>NUCLEOTIDE SEQUENCE [LARGE SCALE GENOMIC DNA]</scope>
    <source>
        <strain evidence="1 2">T1</strain>
    </source>
</reference>
<comment type="caution">
    <text evidence="1">The sequence shown here is derived from an EMBL/GenBank/DDBJ whole genome shotgun (WGS) entry which is preliminary data.</text>
</comment>
<evidence type="ECO:0000313" key="1">
    <source>
        <dbReference type="EMBL" id="NBD25651.1"/>
    </source>
</evidence>
<evidence type="ECO:0000313" key="2">
    <source>
        <dbReference type="Proteomes" id="UP000665561"/>
    </source>
</evidence>
<proteinExistence type="predicted"/>
<dbReference type="NCBIfam" id="TIGR01484">
    <property type="entry name" value="HAD-SF-IIB"/>
    <property type="match status" value="1"/>
</dbReference>
<keyword evidence="1" id="KW-0378">Hydrolase</keyword>
<gene>
    <name evidence="1" type="ORF">GT019_17405</name>
</gene>
<dbReference type="PANTHER" id="PTHR10000:SF8">
    <property type="entry name" value="HAD SUPERFAMILY HYDROLASE-LIKE, TYPE 3"/>
    <property type="match status" value="1"/>
</dbReference>
<dbReference type="PANTHER" id="PTHR10000">
    <property type="entry name" value="PHOSPHOSERINE PHOSPHATASE"/>
    <property type="match status" value="1"/>
</dbReference>
<organism evidence="1 2">
    <name type="scientific">Paenibacillus glycinis</name>
    <dbReference type="NCBI Taxonomy" id="2697035"/>
    <lineage>
        <taxon>Bacteria</taxon>
        <taxon>Bacillati</taxon>
        <taxon>Bacillota</taxon>
        <taxon>Bacilli</taxon>
        <taxon>Bacillales</taxon>
        <taxon>Paenibacillaceae</taxon>
        <taxon>Paenibacillus</taxon>
    </lineage>
</organism>
<dbReference type="InterPro" id="IPR036412">
    <property type="entry name" value="HAD-like_sf"/>
</dbReference>